<keyword evidence="8" id="KW-1185">Reference proteome</keyword>
<dbReference type="Proteomes" id="UP000005753">
    <property type="component" value="Chromosome"/>
</dbReference>
<dbReference type="SMART" id="SM00228">
    <property type="entry name" value="PDZ"/>
    <property type="match status" value="1"/>
</dbReference>
<feature type="compositionally biased region" description="Low complexity" evidence="4">
    <location>
        <begin position="118"/>
        <end position="130"/>
    </location>
</feature>
<evidence type="ECO:0000256" key="3">
    <source>
        <dbReference type="ARBA" id="ARBA00022801"/>
    </source>
</evidence>
<evidence type="ECO:0000256" key="2">
    <source>
        <dbReference type="ARBA" id="ARBA00022670"/>
    </source>
</evidence>
<reference evidence="7 8" key="2">
    <citation type="submission" date="2012-02" db="EMBL/GenBank/DDBJ databases">
        <title>Improved High-Quality Draft sequence of Eubacterium cellulosolvens 6.</title>
        <authorList>
            <consortium name="US DOE Joint Genome Institute"/>
            <person name="Lucas S."/>
            <person name="Han J."/>
            <person name="Lapidus A."/>
            <person name="Cheng J.-F."/>
            <person name="Goodwin L."/>
            <person name="Pitluck S."/>
            <person name="Peters L."/>
            <person name="Mikhailova N."/>
            <person name="Gu W."/>
            <person name="Detter J.C."/>
            <person name="Han C."/>
            <person name="Tapia R."/>
            <person name="Land M."/>
            <person name="Hauser L."/>
            <person name="Kyrpides N."/>
            <person name="Ivanova N."/>
            <person name="Pagani I."/>
            <person name="Johnson E."/>
            <person name="Mukhopadhyay B."/>
            <person name="Anderson I."/>
            <person name="Woyke T."/>
        </authorList>
    </citation>
    <scope>NUCLEOTIDE SEQUENCE [LARGE SCALE GENOMIC DNA]</scope>
    <source>
        <strain evidence="7 8">6</strain>
    </source>
</reference>
<evidence type="ECO:0000313" key="7">
    <source>
        <dbReference type="EMBL" id="EIM56398.1"/>
    </source>
</evidence>
<dbReference type="Gene3D" id="2.40.10.10">
    <property type="entry name" value="Trypsin-like serine proteases"/>
    <property type="match status" value="2"/>
</dbReference>
<dbReference type="eggNOG" id="COG0265">
    <property type="taxonomic scope" value="Bacteria"/>
</dbReference>
<dbReference type="InterPro" id="IPR001478">
    <property type="entry name" value="PDZ"/>
</dbReference>
<dbReference type="InterPro" id="IPR043504">
    <property type="entry name" value="Peptidase_S1_PA_chymotrypsin"/>
</dbReference>
<sequence>MSGENWERETNNLPDGDKNEKESYQFMDQVIKKRPFEWKKPLIRLFWIVLSGVAIGVIAAVVFLTVLPSVRKTLGIPDEKTRITIPADKEPTDAVISSSSVRTESMVTASSEEEQDEPTPTVTPTVFPGVSTTPQTQTGLTVQQYKKLYQDMLNSADKPKHSLVQVIGISGEMDYFNQNYEDRKQVSGFMIAENDRDLFILTEYRAVSNVKRIQVVFGDNSMADATVQKADENTGLAVVKVPLDSVLPSTKAAFVIATLGNSYYTTTGDPVLVLGSPMGYSDAVFFGVITSIKNKTSVFDHEYSLLTTDIEGSSTGSGILVNLNGEVIGVITQGLHQEGGSTITGISISEIKTLIQSLSNNETVSYAGIKGREVTDDISTRTGIPLGLLATDIAQDSPAMLAGIKEYDVIQEIAGQEIRNMNDLSKMIDSLKGGDVVSVKAMRKGASGYAEVNFSVTLSAK</sequence>
<feature type="domain" description="PDZ" evidence="6">
    <location>
        <begin position="365"/>
        <end position="445"/>
    </location>
</feature>
<dbReference type="GO" id="GO:0006508">
    <property type="term" value="P:proteolysis"/>
    <property type="evidence" value="ECO:0007669"/>
    <property type="project" value="UniProtKB-KW"/>
</dbReference>
<dbReference type="PANTHER" id="PTHR22939:SF129">
    <property type="entry name" value="SERINE PROTEASE HTRA2, MITOCHONDRIAL"/>
    <property type="match status" value="1"/>
</dbReference>
<dbReference type="Pfam" id="PF13365">
    <property type="entry name" value="Trypsin_2"/>
    <property type="match status" value="1"/>
</dbReference>
<keyword evidence="5" id="KW-0472">Membrane</keyword>
<dbReference type="SUPFAM" id="SSF50494">
    <property type="entry name" value="Trypsin-like serine proteases"/>
    <property type="match status" value="1"/>
</dbReference>
<evidence type="ECO:0000256" key="5">
    <source>
        <dbReference type="SAM" id="Phobius"/>
    </source>
</evidence>
<gene>
    <name evidence="7" type="ORF">EubceDRAFT1_0556</name>
</gene>
<proteinExistence type="inferred from homology"/>
<dbReference type="GO" id="GO:0004252">
    <property type="term" value="F:serine-type endopeptidase activity"/>
    <property type="evidence" value="ECO:0007669"/>
    <property type="project" value="InterPro"/>
</dbReference>
<feature type="region of interest" description="Disordered" evidence="4">
    <location>
        <begin position="94"/>
        <end position="130"/>
    </location>
</feature>
<dbReference type="EMBL" id="CM001487">
    <property type="protein sequence ID" value="EIM56398.1"/>
    <property type="molecule type" value="Genomic_DNA"/>
</dbReference>
<dbReference type="InterPro" id="IPR001940">
    <property type="entry name" value="Peptidase_S1C"/>
</dbReference>
<keyword evidence="5" id="KW-0812">Transmembrane</keyword>
<evidence type="ECO:0000313" key="8">
    <source>
        <dbReference type="Proteomes" id="UP000005753"/>
    </source>
</evidence>
<keyword evidence="5" id="KW-1133">Transmembrane helix</keyword>
<dbReference type="PRINTS" id="PR00834">
    <property type="entry name" value="PROTEASES2C"/>
</dbReference>
<organism evidence="7 8">
    <name type="scientific">Eubacterium cellulosolvens (strain ATCC 43171 / JCM 9499 / 6)</name>
    <name type="common">Cillobacterium cellulosolvens</name>
    <dbReference type="NCBI Taxonomy" id="633697"/>
    <lineage>
        <taxon>Bacteria</taxon>
        <taxon>Bacillati</taxon>
        <taxon>Bacillota</taxon>
        <taxon>Clostridia</taxon>
        <taxon>Eubacteriales</taxon>
        <taxon>Eubacteriaceae</taxon>
        <taxon>Eubacterium</taxon>
    </lineage>
</organism>
<dbReference type="STRING" id="633697.EubceDRAFT1_0556"/>
<dbReference type="AlphaFoldDB" id="I5ARH5"/>
<reference evidence="7 8" key="1">
    <citation type="submission" date="2010-08" db="EMBL/GenBank/DDBJ databases">
        <authorList>
            <consortium name="US DOE Joint Genome Institute (JGI-PGF)"/>
            <person name="Lucas S."/>
            <person name="Copeland A."/>
            <person name="Lapidus A."/>
            <person name="Cheng J.-F."/>
            <person name="Bruce D."/>
            <person name="Goodwin L."/>
            <person name="Pitluck S."/>
            <person name="Land M.L."/>
            <person name="Hauser L."/>
            <person name="Chang Y.-J."/>
            <person name="Anderson I.J."/>
            <person name="Johnson E."/>
            <person name="Mulhopadhyay B."/>
            <person name="Kyrpides N."/>
            <person name="Woyke T.J."/>
        </authorList>
    </citation>
    <scope>NUCLEOTIDE SEQUENCE [LARGE SCALE GENOMIC DNA]</scope>
    <source>
        <strain evidence="7 8">6</strain>
    </source>
</reference>
<protein>
    <submittedName>
        <fullName evidence="7">Trypsin-like serine protease with C-terminal PDZ domain</fullName>
    </submittedName>
</protein>
<keyword evidence="3" id="KW-0378">Hydrolase</keyword>
<comment type="similarity">
    <text evidence="1">Belongs to the peptidase S1C family.</text>
</comment>
<dbReference type="OrthoDB" id="1765023at2"/>
<evidence type="ECO:0000259" key="6">
    <source>
        <dbReference type="SMART" id="SM00228"/>
    </source>
</evidence>
<accession>I5ARH5</accession>
<dbReference type="HOGENOM" id="CLU_020120_5_0_9"/>
<dbReference type="Pfam" id="PF13180">
    <property type="entry name" value="PDZ_2"/>
    <property type="match status" value="1"/>
</dbReference>
<dbReference type="PANTHER" id="PTHR22939">
    <property type="entry name" value="SERINE PROTEASE FAMILY S1C HTRA-RELATED"/>
    <property type="match status" value="1"/>
</dbReference>
<dbReference type="InterPro" id="IPR009003">
    <property type="entry name" value="Peptidase_S1_PA"/>
</dbReference>
<feature type="region of interest" description="Disordered" evidence="4">
    <location>
        <begin position="1"/>
        <end position="21"/>
    </location>
</feature>
<feature type="compositionally biased region" description="Polar residues" evidence="4">
    <location>
        <begin position="95"/>
        <end position="110"/>
    </location>
</feature>
<name>I5ARH5_EUBC6</name>
<feature type="transmembrane region" description="Helical" evidence="5">
    <location>
        <begin position="42"/>
        <end position="67"/>
    </location>
</feature>
<dbReference type="SUPFAM" id="SSF50156">
    <property type="entry name" value="PDZ domain-like"/>
    <property type="match status" value="1"/>
</dbReference>
<dbReference type="Gene3D" id="2.30.42.10">
    <property type="match status" value="1"/>
</dbReference>
<dbReference type="InterPro" id="IPR036034">
    <property type="entry name" value="PDZ_sf"/>
</dbReference>
<keyword evidence="2 7" id="KW-0645">Protease</keyword>
<evidence type="ECO:0000256" key="4">
    <source>
        <dbReference type="SAM" id="MobiDB-lite"/>
    </source>
</evidence>
<evidence type="ECO:0000256" key="1">
    <source>
        <dbReference type="ARBA" id="ARBA00010541"/>
    </source>
</evidence>